<feature type="region of interest" description="Disordered" evidence="1">
    <location>
        <begin position="61"/>
        <end position="89"/>
    </location>
</feature>
<keyword evidence="3" id="KW-1185">Reference proteome</keyword>
<sequence>GCSSPAWRPSCCGLPGWASIFTATRRWATPPTGTSRCWPWRWSPRAGCCCSSTLSLRPTSHCAPPPSPSAPDYFDTSQAPPRMRETSFDEDVPLSHRQFVENQSYAFDEHSAGLRAGGNGSSGTGPRPSAPFQEQRLSAH</sequence>
<proteinExistence type="predicted"/>
<evidence type="ECO:0000313" key="2">
    <source>
        <dbReference type="EMBL" id="KAJ8346070.1"/>
    </source>
</evidence>
<feature type="region of interest" description="Disordered" evidence="1">
    <location>
        <begin position="107"/>
        <end position="140"/>
    </location>
</feature>
<evidence type="ECO:0000256" key="1">
    <source>
        <dbReference type="SAM" id="MobiDB-lite"/>
    </source>
</evidence>
<dbReference type="EMBL" id="JAINUF010000012">
    <property type="protein sequence ID" value="KAJ8346070.1"/>
    <property type="molecule type" value="Genomic_DNA"/>
</dbReference>
<gene>
    <name evidence="2" type="ORF">SKAU_G00302630</name>
</gene>
<protein>
    <submittedName>
        <fullName evidence="2">Uncharacterized protein</fullName>
    </submittedName>
</protein>
<organism evidence="2 3">
    <name type="scientific">Synaphobranchus kaupii</name>
    <name type="common">Kaup's arrowtooth eel</name>
    <dbReference type="NCBI Taxonomy" id="118154"/>
    <lineage>
        <taxon>Eukaryota</taxon>
        <taxon>Metazoa</taxon>
        <taxon>Chordata</taxon>
        <taxon>Craniata</taxon>
        <taxon>Vertebrata</taxon>
        <taxon>Euteleostomi</taxon>
        <taxon>Actinopterygii</taxon>
        <taxon>Neopterygii</taxon>
        <taxon>Teleostei</taxon>
        <taxon>Anguilliformes</taxon>
        <taxon>Synaphobranchidae</taxon>
        <taxon>Synaphobranchus</taxon>
    </lineage>
</organism>
<reference evidence="2" key="1">
    <citation type="journal article" date="2023" name="Science">
        <title>Genome structures resolve the early diversification of teleost fishes.</title>
        <authorList>
            <person name="Parey E."/>
            <person name="Louis A."/>
            <person name="Montfort J."/>
            <person name="Bouchez O."/>
            <person name="Roques C."/>
            <person name="Iampietro C."/>
            <person name="Lluch J."/>
            <person name="Castinel A."/>
            <person name="Donnadieu C."/>
            <person name="Desvignes T."/>
            <person name="Floi Bucao C."/>
            <person name="Jouanno E."/>
            <person name="Wen M."/>
            <person name="Mejri S."/>
            <person name="Dirks R."/>
            <person name="Jansen H."/>
            <person name="Henkel C."/>
            <person name="Chen W.J."/>
            <person name="Zahm M."/>
            <person name="Cabau C."/>
            <person name="Klopp C."/>
            <person name="Thompson A.W."/>
            <person name="Robinson-Rechavi M."/>
            <person name="Braasch I."/>
            <person name="Lecointre G."/>
            <person name="Bobe J."/>
            <person name="Postlethwait J.H."/>
            <person name="Berthelot C."/>
            <person name="Roest Crollius H."/>
            <person name="Guiguen Y."/>
        </authorList>
    </citation>
    <scope>NUCLEOTIDE SEQUENCE</scope>
    <source>
        <strain evidence="2">WJC10195</strain>
    </source>
</reference>
<dbReference type="Proteomes" id="UP001152622">
    <property type="component" value="Chromosome 12"/>
</dbReference>
<accession>A0A9Q1EW19</accession>
<dbReference type="AlphaFoldDB" id="A0A9Q1EW19"/>
<dbReference type="OrthoDB" id="9882719at2759"/>
<feature type="non-terminal residue" evidence="2">
    <location>
        <position position="1"/>
    </location>
</feature>
<name>A0A9Q1EW19_SYNKA</name>
<comment type="caution">
    <text evidence="2">The sequence shown here is derived from an EMBL/GenBank/DDBJ whole genome shotgun (WGS) entry which is preliminary data.</text>
</comment>
<evidence type="ECO:0000313" key="3">
    <source>
        <dbReference type="Proteomes" id="UP001152622"/>
    </source>
</evidence>